<feature type="transmembrane region" description="Helical" evidence="6">
    <location>
        <begin position="40"/>
        <end position="60"/>
    </location>
</feature>
<protein>
    <submittedName>
        <fullName evidence="7">Bax inhibitor 1</fullName>
    </submittedName>
</protein>
<dbReference type="EMBL" id="BEYU01000078">
    <property type="protein sequence ID" value="GBG30595.1"/>
    <property type="molecule type" value="Genomic_DNA"/>
</dbReference>
<evidence type="ECO:0000256" key="2">
    <source>
        <dbReference type="ARBA" id="ARBA00010350"/>
    </source>
</evidence>
<dbReference type="Pfam" id="PF01027">
    <property type="entry name" value="Bax1-I"/>
    <property type="match status" value="1"/>
</dbReference>
<gene>
    <name evidence="7" type="ORF">FCC1311_068152</name>
</gene>
<evidence type="ECO:0000256" key="4">
    <source>
        <dbReference type="ARBA" id="ARBA00022989"/>
    </source>
</evidence>
<keyword evidence="3 6" id="KW-0812">Transmembrane</keyword>
<dbReference type="FunCoup" id="A0A2R5GJ07">
    <property type="interactions" value="18"/>
</dbReference>
<proteinExistence type="inferred from homology"/>
<comment type="caution">
    <text evidence="7">The sequence shown here is derived from an EMBL/GenBank/DDBJ whole genome shotgun (WGS) entry which is preliminary data.</text>
</comment>
<comment type="subcellular location">
    <subcellularLocation>
        <location evidence="1">Membrane</location>
        <topology evidence="1">Multi-pass membrane protein</topology>
    </subcellularLocation>
</comment>
<evidence type="ECO:0000256" key="3">
    <source>
        <dbReference type="ARBA" id="ARBA00022692"/>
    </source>
</evidence>
<organism evidence="7 8">
    <name type="scientific">Hondaea fermentalgiana</name>
    <dbReference type="NCBI Taxonomy" id="2315210"/>
    <lineage>
        <taxon>Eukaryota</taxon>
        <taxon>Sar</taxon>
        <taxon>Stramenopiles</taxon>
        <taxon>Bigyra</taxon>
        <taxon>Labyrinthulomycetes</taxon>
        <taxon>Thraustochytrida</taxon>
        <taxon>Thraustochytriidae</taxon>
        <taxon>Hondaea</taxon>
    </lineage>
</organism>
<accession>A0A2R5GJ07</accession>
<reference evidence="7 8" key="1">
    <citation type="submission" date="2017-12" db="EMBL/GenBank/DDBJ databases">
        <title>Sequencing, de novo assembly and annotation of complete genome of a new Thraustochytrid species, strain FCC1311.</title>
        <authorList>
            <person name="Sedici K."/>
            <person name="Godart F."/>
            <person name="Aiese Cigliano R."/>
            <person name="Sanseverino W."/>
            <person name="Barakat M."/>
            <person name="Ortet P."/>
            <person name="Marechal E."/>
            <person name="Cagnac O."/>
            <person name="Amato A."/>
        </authorList>
    </citation>
    <scope>NUCLEOTIDE SEQUENCE [LARGE SCALE GENOMIC DNA]</scope>
</reference>
<evidence type="ECO:0000313" key="7">
    <source>
        <dbReference type="EMBL" id="GBG30595.1"/>
    </source>
</evidence>
<evidence type="ECO:0000256" key="6">
    <source>
        <dbReference type="RuleBase" id="RU004379"/>
    </source>
</evidence>
<dbReference type="AlphaFoldDB" id="A0A2R5GJ07"/>
<evidence type="ECO:0000256" key="5">
    <source>
        <dbReference type="ARBA" id="ARBA00023136"/>
    </source>
</evidence>
<sequence length="242" mass="26274">MASATSAGLFAGPSESAVQKAFTDGVELRVGRRAQAHLLLVYRTLAAASALAVLGVLVFIKAQIPAFLPFVVSVLCVFAMGMMQDETQRLGVLGLLAFSQGLLAGALVEFALDIDPALPLTAMLITLVVFVGFSVAALYAEKRSMLYLGGTLYSALGMLTTLTMANFFLQSPFVHTLQIYGGLIVFCGYVSFDTQLILAKFEAGDRDYVSHAMVLFVDMMAIFTRVLVVLLRNDKDRNRRRR</sequence>
<keyword evidence="8" id="KW-1185">Reference proteome</keyword>
<keyword evidence="5 6" id="KW-0472">Membrane</keyword>
<feature type="transmembrane region" description="Helical" evidence="6">
    <location>
        <begin position="120"/>
        <end position="140"/>
    </location>
</feature>
<feature type="transmembrane region" description="Helical" evidence="6">
    <location>
        <begin position="67"/>
        <end position="84"/>
    </location>
</feature>
<dbReference type="GO" id="GO:0016020">
    <property type="term" value="C:membrane"/>
    <property type="evidence" value="ECO:0007669"/>
    <property type="project" value="UniProtKB-SubCell"/>
</dbReference>
<dbReference type="PANTHER" id="PTHR23291">
    <property type="entry name" value="BAX INHIBITOR-RELATED"/>
    <property type="match status" value="1"/>
</dbReference>
<dbReference type="PANTHER" id="PTHR23291:SF32">
    <property type="entry name" value="BAX INHIBITOR 1"/>
    <property type="match status" value="1"/>
</dbReference>
<comment type="similarity">
    <text evidence="2 6">Belongs to the BI1 family.</text>
</comment>
<feature type="transmembrane region" description="Helical" evidence="6">
    <location>
        <begin position="212"/>
        <end position="231"/>
    </location>
</feature>
<evidence type="ECO:0000313" key="8">
    <source>
        <dbReference type="Proteomes" id="UP000241890"/>
    </source>
</evidence>
<feature type="transmembrane region" description="Helical" evidence="6">
    <location>
        <begin position="146"/>
        <end position="169"/>
    </location>
</feature>
<dbReference type="InParanoid" id="A0A2R5GJ07"/>
<evidence type="ECO:0000256" key="1">
    <source>
        <dbReference type="ARBA" id="ARBA00004141"/>
    </source>
</evidence>
<dbReference type="OrthoDB" id="1277691at2759"/>
<keyword evidence="4 6" id="KW-1133">Transmembrane helix</keyword>
<dbReference type="Proteomes" id="UP000241890">
    <property type="component" value="Unassembled WGS sequence"/>
</dbReference>
<name>A0A2R5GJ07_9STRA</name>
<feature type="transmembrane region" description="Helical" evidence="6">
    <location>
        <begin position="90"/>
        <end position="108"/>
    </location>
</feature>
<dbReference type="InterPro" id="IPR006214">
    <property type="entry name" value="Bax_inhibitor_1-related"/>
</dbReference>